<proteinExistence type="predicted"/>
<dbReference type="InterPro" id="IPR019080">
    <property type="entry name" value="YqaJ_viral_recombinase"/>
</dbReference>
<evidence type="ECO:0000256" key="1">
    <source>
        <dbReference type="SAM" id="Coils"/>
    </source>
</evidence>
<evidence type="ECO:0000259" key="2">
    <source>
        <dbReference type="Pfam" id="PF09588"/>
    </source>
</evidence>
<dbReference type="PANTHER" id="PTHR46609">
    <property type="entry name" value="EXONUCLEASE, PHAGE-TYPE/RECB, C-TERMINAL DOMAIN-CONTAINING PROTEIN"/>
    <property type="match status" value="1"/>
</dbReference>
<accession>U1X7C0</accession>
<dbReference type="HOGENOM" id="CLU_049574_1_1_9"/>
<gene>
    <name evidence="3" type="ORF">HMPREF0083_01053</name>
</gene>
<dbReference type="InterPro" id="IPR011604">
    <property type="entry name" value="PDDEXK-like_dom_sf"/>
</dbReference>
<keyword evidence="4" id="KW-1185">Reference proteome</keyword>
<dbReference type="InterPro" id="IPR017482">
    <property type="entry name" value="Lambda-type_endonuclease"/>
</dbReference>
<evidence type="ECO:0000313" key="3">
    <source>
        <dbReference type="EMBL" id="ERI10865.1"/>
    </source>
</evidence>
<sequence>MGNVVYATDGQQRRIEPGTHAIRLVNTLDMPQEEWLQWRRKGITGSDVAGICEETKWSSPTKVYLDKLGQLAPQEDNESMYWGRINEDTVAREYAKRTGLKVQRCNAMLQHPENEWALANIDRFIIDKERGKGVLECKTTNEYQKDLWEDENVPEAYQLQLQWYLYVTGLDWGAFAVLIGGNKYRQFPIVHRNEQIIEAIVKICGNFWHQHVQAKIPPMMDGSDVSSDLLNTMYPDAKPKSETELPKEADQLIIDWQQADEEMKAAEAKKQKVENQLKSLIGECEKGITSEHIVSWKPVTRNTVDSKALKEAHPDIYEKFLKSSTSRRFLIK</sequence>
<dbReference type="NCBIfam" id="TIGR03033">
    <property type="entry name" value="phage_rel_nuc"/>
    <property type="match status" value="1"/>
</dbReference>
<comment type="caution">
    <text evidence="3">The sequence shown here is derived from an EMBL/GenBank/DDBJ whole genome shotgun (WGS) entry which is preliminary data.</text>
</comment>
<dbReference type="Gene3D" id="3.90.320.10">
    <property type="match status" value="1"/>
</dbReference>
<dbReference type="SUPFAM" id="SSF52980">
    <property type="entry name" value="Restriction endonuclease-like"/>
    <property type="match status" value="1"/>
</dbReference>
<dbReference type="STRING" id="649747.HMPREF0083_01053"/>
<feature type="domain" description="YqaJ viral recombinase" evidence="2">
    <location>
        <begin position="34"/>
        <end position="170"/>
    </location>
</feature>
<protein>
    <submittedName>
        <fullName evidence="3">YqaJ viral recombinase family protein</fullName>
    </submittedName>
</protein>
<dbReference type="eggNOG" id="COG5377">
    <property type="taxonomic scope" value="Bacteria"/>
</dbReference>
<dbReference type="GeneID" id="92841281"/>
<feature type="coiled-coil region" evidence="1">
    <location>
        <begin position="249"/>
        <end position="283"/>
    </location>
</feature>
<dbReference type="InterPro" id="IPR051703">
    <property type="entry name" value="NF-kappa-B_Signaling_Reg"/>
</dbReference>
<dbReference type="Pfam" id="PF09588">
    <property type="entry name" value="YqaJ"/>
    <property type="match status" value="1"/>
</dbReference>
<evidence type="ECO:0000313" key="4">
    <source>
        <dbReference type="Proteomes" id="UP000016511"/>
    </source>
</evidence>
<reference evidence="3 4" key="1">
    <citation type="submission" date="2013-08" db="EMBL/GenBank/DDBJ databases">
        <authorList>
            <person name="Weinstock G."/>
            <person name="Sodergren E."/>
            <person name="Wylie T."/>
            <person name="Fulton L."/>
            <person name="Fulton R."/>
            <person name="Fronick C."/>
            <person name="O'Laughlin M."/>
            <person name="Godfrey J."/>
            <person name="Miner T."/>
            <person name="Herter B."/>
            <person name="Appelbaum E."/>
            <person name="Cordes M."/>
            <person name="Lek S."/>
            <person name="Wollam A."/>
            <person name="Pepin K.H."/>
            <person name="Palsikar V.B."/>
            <person name="Mitreva M."/>
            <person name="Wilson R.K."/>
        </authorList>
    </citation>
    <scope>NUCLEOTIDE SEQUENCE [LARGE SCALE GENOMIC DNA]</scope>
    <source>
        <strain evidence="3 4">ATCC 12856</strain>
    </source>
</reference>
<dbReference type="EMBL" id="AWSJ01000065">
    <property type="protein sequence ID" value="ERI10865.1"/>
    <property type="molecule type" value="Genomic_DNA"/>
</dbReference>
<dbReference type="PANTHER" id="PTHR46609:SF6">
    <property type="entry name" value="EXONUCLEASE, PHAGE-TYPE_RECB, C-TERMINAL DOMAIN-CONTAINING PROTEIN-RELATED"/>
    <property type="match status" value="1"/>
</dbReference>
<dbReference type="RefSeq" id="WP_021624219.1">
    <property type="nucleotide sequence ID" value="NZ_KE952895.1"/>
</dbReference>
<dbReference type="InterPro" id="IPR011335">
    <property type="entry name" value="Restrct_endonuc-II-like"/>
</dbReference>
<name>U1X7C0_ANEAE</name>
<keyword evidence="1" id="KW-0175">Coiled coil</keyword>
<organism evidence="3 4">
    <name type="scientific">Aneurinibacillus aneurinilyticus ATCC 12856</name>
    <dbReference type="NCBI Taxonomy" id="649747"/>
    <lineage>
        <taxon>Bacteria</taxon>
        <taxon>Bacillati</taxon>
        <taxon>Bacillota</taxon>
        <taxon>Bacilli</taxon>
        <taxon>Bacillales</taxon>
        <taxon>Paenibacillaceae</taxon>
        <taxon>Aneurinibacillus group</taxon>
        <taxon>Aneurinibacillus</taxon>
    </lineage>
</organism>
<dbReference type="AlphaFoldDB" id="U1X7C0"/>
<dbReference type="PATRIC" id="fig|649747.3.peg.958"/>
<dbReference type="Proteomes" id="UP000016511">
    <property type="component" value="Unassembled WGS sequence"/>
</dbReference>